<gene>
    <name evidence="1" type="ORF">SR894_08785</name>
</gene>
<reference evidence="1 2" key="1">
    <citation type="submission" date="2023-11" db="EMBL/GenBank/DDBJ databases">
        <title>MicrobeMod: A computational toolkit for identifying prokaryotic methylation and restriction-modification with nanopore sequencing.</title>
        <authorList>
            <person name="Crits-Christoph A."/>
            <person name="Kang S.C."/>
            <person name="Lee H."/>
            <person name="Ostrov N."/>
        </authorList>
    </citation>
    <scope>NUCLEOTIDE SEQUENCE [LARGE SCALE GENOMIC DNA]</scope>
    <source>
        <strain evidence="1 2">ATCC BAA-805</strain>
    </source>
</reference>
<protein>
    <recommendedName>
        <fullName evidence="3">Tail terminator</fullName>
    </recommendedName>
</protein>
<accession>A0ABZ0YSP7</accession>
<keyword evidence="2" id="KW-1185">Reference proteome</keyword>
<evidence type="ECO:0000313" key="1">
    <source>
        <dbReference type="EMBL" id="WQH14619.1"/>
    </source>
</evidence>
<name>A0ABZ0YSP7_9GAMM</name>
<proteinExistence type="predicted"/>
<evidence type="ECO:0000313" key="2">
    <source>
        <dbReference type="Proteomes" id="UP001324794"/>
    </source>
</evidence>
<dbReference type="Proteomes" id="UP001324794">
    <property type="component" value="Chromosome"/>
</dbReference>
<dbReference type="RefSeq" id="WP_223288800.1">
    <property type="nucleotide sequence ID" value="NZ_CP140255.1"/>
</dbReference>
<dbReference type="EMBL" id="CP140255">
    <property type="protein sequence ID" value="WQH14619.1"/>
    <property type="molecule type" value="Genomic_DNA"/>
</dbReference>
<evidence type="ECO:0008006" key="3">
    <source>
        <dbReference type="Google" id="ProtNLM"/>
    </source>
</evidence>
<sequence length="132" mass="15146">MTDPDIIDDLLVLLQEKCPGMATIDNAPFAEPIDNFDLQTPAALAYFAEDTAKGDADTTRPVQAVRLTYGIWLVCKRDQFKAQRQALREALMGHGFSKLHNPMQYRGGQTTDIRGELIWWREFWTTDTWLRN</sequence>
<organism evidence="1 2">
    <name type="scientific">Vreelandella neptunia</name>
    <dbReference type="NCBI Taxonomy" id="115551"/>
    <lineage>
        <taxon>Bacteria</taxon>
        <taxon>Pseudomonadati</taxon>
        <taxon>Pseudomonadota</taxon>
        <taxon>Gammaproteobacteria</taxon>
        <taxon>Oceanospirillales</taxon>
        <taxon>Halomonadaceae</taxon>
        <taxon>Vreelandella</taxon>
    </lineage>
</organism>